<name>A0A1G2P7K8_9BACT</name>
<evidence type="ECO:0000256" key="3">
    <source>
        <dbReference type="ARBA" id="ARBA00022475"/>
    </source>
</evidence>
<evidence type="ECO:0000256" key="8">
    <source>
        <dbReference type="ARBA" id="ARBA00023136"/>
    </source>
</evidence>
<dbReference type="GO" id="GO:0008320">
    <property type="term" value="F:protein transmembrane transporter activity"/>
    <property type="evidence" value="ECO:0007669"/>
    <property type="project" value="UniProtKB-UniRule"/>
</dbReference>
<dbReference type="GO" id="GO:0065002">
    <property type="term" value="P:intracellular protein transmembrane transport"/>
    <property type="evidence" value="ECO:0007669"/>
    <property type="project" value="UniProtKB-UniRule"/>
</dbReference>
<dbReference type="PANTHER" id="PTHR33910">
    <property type="entry name" value="PROTEIN TRANSLOCASE SUBUNIT SECE"/>
    <property type="match status" value="1"/>
</dbReference>
<dbReference type="InterPro" id="IPR038379">
    <property type="entry name" value="SecE_sf"/>
</dbReference>
<dbReference type="GO" id="GO:0009306">
    <property type="term" value="P:protein secretion"/>
    <property type="evidence" value="ECO:0007669"/>
    <property type="project" value="UniProtKB-UniRule"/>
</dbReference>
<evidence type="ECO:0000256" key="5">
    <source>
        <dbReference type="ARBA" id="ARBA00022927"/>
    </source>
</evidence>
<dbReference type="AlphaFoldDB" id="A0A1G2P7K8"/>
<dbReference type="InterPro" id="IPR005807">
    <property type="entry name" value="SecE_bac"/>
</dbReference>
<dbReference type="PANTHER" id="PTHR33910:SF1">
    <property type="entry name" value="PROTEIN TRANSLOCASE SUBUNIT SECE"/>
    <property type="match status" value="1"/>
</dbReference>
<evidence type="ECO:0000256" key="1">
    <source>
        <dbReference type="ARBA" id="ARBA00004370"/>
    </source>
</evidence>
<keyword evidence="7 9" id="KW-0811">Translocation</keyword>
<dbReference type="GO" id="GO:0005886">
    <property type="term" value="C:plasma membrane"/>
    <property type="evidence" value="ECO:0007669"/>
    <property type="project" value="UniProtKB-SubCell"/>
</dbReference>
<comment type="function">
    <text evidence="9">Essential subunit of the Sec protein translocation channel SecYEG. Clamps together the 2 halves of SecY. May contact the channel plug during translocation.</text>
</comment>
<evidence type="ECO:0000313" key="10">
    <source>
        <dbReference type="EMBL" id="OHA43709.1"/>
    </source>
</evidence>
<keyword evidence="6 9" id="KW-1133">Transmembrane helix</keyword>
<dbReference type="NCBIfam" id="TIGR00964">
    <property type="entry name" value="secE_bact"/>
    <property type="match status" value="1"/>
</dbReference>
<dbReference type="GO" id="GO:0043952">
    <property type="term" value="P:protein transport by the Sec complex"/>
    <property type="evidence" value="ECO:0007669"/>
    <property type="project" value="UniProtKB-UniRule"/>
</dbReference>
<protein>
    <recommendedName>
        <fullName evidence="9">Protein translocase subunit SecE</fullName>
    </recommendedName>
</protein>
<evidence type="ECO:0000256" key="4">
    <source>
        <dbReference type="ARBA" id="ARBA00022692"/>
    </source>
</evidence>
<dbReference type="Proteomes" id="UP000176355">
    <property type="component" value="Unassembled WGS sequence"/>
</dbReference>
<evidence type="ECO:0000256" key="6">
    <source>
        <dbReference type="ARBA" id="ARBA00022989"/>
    </source>
</evidence>
<gene>
    <name evidence="9" type="primary">secE</name>
    <name evidence="10" type="ORF">A3G03_02555</name>
</gene>
<keyword evidence="5 9" id="KW-0653">Protein transport</keyword>
<sequence>MKIVEYIKETKSEMKHVSWPTRRQAMAFTAIVIAISVFVAILLGLFDYLFTLGIEKFIA</sequence>
<keyword evidence="2 9" id="KW-0813">Transport</keyword>
<organism evidence="10 11">
    <name type="scientific">Candidatus Taylorbacteria bacterium RIFCSPLOWO2_12_FULL_44_15c</name>
    <dbReference type="NCBI Taxonomy" id="1802333"/>
    <lineage>
        <taxon>Bacteria</taxon>
        <taxon>Candidatus Tayloriibacteriota</taxon>
    </lineage>
</organism>
<dbReference type="Pfam" id="PF00584">
    <property type="entry name" value="SecE"/>
    <property type="match status" value="1"/>
</dbReference>
<dbReference type="InterPro" id="IPR001901">
    <property type="entry name" value="Translocase_SecE/Sec61-g"/>
</dbReference>
<reference evidence="10 11" key="1">
    <citation type="journal article" date="2016" name="Nat. Commun.">
        <title>Thousands of microbial genomes shed light on interconnected biogeochemical processes in an aquifer system.</title>
        <authorList>
            <person name="Anantharaman K."/>
            <person name="Brown C.T."/>
            <person name="Hug L.A."/>
            <person name="Sharon I."/>
            <person name="Castelle C.J."/>
            <person name="Probst A.J."/>
            <person name="Thomas B.C."/>
            <person name="Singh A."/>
            <person name="Wilkins M.J."/>
            <person name="Karaoz U."/>
            <person name="Brodie E.L."/>
            <person name="Williams K.H."/>
            <person name="Hubbard S.S."/>
            <person name="Banfield J.F."/>
        </authorList>
    </citation>
    <scope>NUCLEOTIDE SEQUENCE [LARGE SCALE GENOMIC DNA]</scope>
</reference>
<keyword evidence="8 9" id="KW-0472">Membrane</keyword>
<evidence type="ECO:0000256" key="7">
    <source>
        <dbReference type="ARBA" id="ARBA00023010"/>
    </source>
</evidence>
<dbReference type="Gene3D" id="1.20.5.1030">
    <property type="entry name" value="Preprotein translocase secy subunit"/>
    <property type="match status" value="1"/>
</dbReference>
<feature type="transmembrane region" description="Helical" evidence="9">
    <location>
        <begin position="25"/>
        <end position="46"/>
    </location>
</feature>
<keyword evidence="3 9" id="KW-1003">Cell membrane</keyword>
<keyword evidence="4 9" id="KW-0812">Transmembrane</keyword>
<accession>A0A1G2P7K8</accession>
<evidence type="ECO:0000313" key="11">
    <source>
        <dbReference type="Proteomes" id="UP000176355"/>
    </source>
</evidence>
<dbReference type="STRING" id="1802333.A3G03_02555"/>
<comment type="similarity">
    <text evidence="9">Belongs to the SecE/SEC61-gamma family.</text>
</comment>
<proteinExistence type="inferred from homology"/>
<dbReference type="GO" id="GO:0006605">
    <property type="term" value="P:protein targeting"/>
    <property type="evidence" value="ECO:0007669"/>
    <property type="project" value="UniProtKB-UniRule"/>
</dbReference>
<comment type="subunit">
    <text evidence="9">Component of the Sec protein translocase complex. Heterotrimer consisting of SecY, SecE and SecG subunits. The heterotrimers can form oligomers, although 1 heterotrimer is thought to be able to translocate proteins. Interacts with the ribosome. Interacts with SecDF, and other proteins may be involved. Interacts with SecA.</text>
</comment>
<comment type="subcellular location">
    <subcellularLocation>
        <location evidence="9">Cell membrane</location>
        <topology evidence="9">Single-pass membrane protein</topology>
    </subcellularLocation>
    <subcellularLocation>
        <location evidence="1">Membrane</location>
    </subcellularLocation>
</comment>
<evidence type="ECO:0000256" key="2">
    <source>
        <dbReference type="ARBA" id="ARBA00022448"/>
    </source>
</evidence>
<evidence type="ECO:0000256" key="9">
    <source>
        <dbReference type="HAMAP-Rule" id="MF_00422"/>
    </source>
</evidence>
<comment type="caution">
    <text evidence="10">The sequence shown here is derived from an EMBL/GenBank/DDBJ whole genome shotgun (WGS) entry which is preliminary data.</text>
</comment>
<dbReference type="EMBL" id="MHSL01000019">
    <property type="protein sequence ID" value="OHA43709.1"/>
    <property type="molecule type" value="Genomic_DNA"/>
</dbReference>
<dbReference type="HAMAP" id="MF_00422">
    <property type="entry name" value="SecE"/>
    <property type="match status" value="1"/>
</dbReference>